<comment type="caution">
    <text evidence="2">The sequence shown here is derived from an EMBL/GenBank/DDBJ whole genome shotgun (WGS) entry which is preliminary data.</text>
</comment>
<keyword evidence="3" id="KW-1185">Reference proteome</keyword>
<sequence>MHLVEFVLLADVHEQRALLHAAQSFLWGDIFHAAQHTRAHGSECAPAAYPTRMTLPDGVTVIDLRTDDLRAAEPLSDLTALPVRPVSLQAIEDGAHGLTPDLGPLLVICERGVRSGLATRYLSADGLDARAYPGGVPALRAALKGDEAGGK</sequence>
<evidence type="ECO:0000259" key="1">
    <source>
        <dbReference type="PROSITE" id="PS50206"/>
    </source>
</evidence>
<dbReference type="InterPro" id="IPR036873">
    <property type="entry name" value="Rhodanese-like_dom_sf"/>
</dbReference>
<dbReference type="SUPFAM" id="SSF52821">
    <property type="entry name" value="Rhodanese/Cell cycle control phosphatase"/>
    <property type="match status" value="1"/>
</dbReference>
<evidence type="ECO:0000313" key="2">
    <source>
        <dbReference type="EMBL" id="GGK89472.1"/>
    </source>
</evidence>
<dbReference type="PROSITE" id="PS50206">
    <property type="entry name" value="RHODANESE_3"/>
    <property type="match status" value="1"/>
</dbReference>
<dbReference type="InterPro" id="IPR001763">
    <property type="entry name" value="Rhodanese-like_dom"/>
</dbReference>
<dbReference type="Proteomes" id="UP000604341">
    <property type="component" value="Unassembled WGS sequence"/>
</dbReference>
<proteinExistence type="predicted"/>
<protein>
    <recommendedName>
        <fullName evidence="1">Rhodanese domain-containing protein</fullName>
    </recommendedName>
</protein>
<accession>A0ABQ2FE42</accession>
<organism evidence="2 3">
    <name type="scientific">Deinococcus radiotolerans</name>
    <dbReference type="NCBI Taxonomy" id="1309407"/>
    <lineage>
        <taxon>Bacteria</taxon>
        <taxon>Thermotogati</taxon>
        <taxon>Deinococcota</taxon>
        <taxon>Deinococci</taxon>
        <taxon>Deinococcales</taxon>
        <taxon>Deinococcaceae</taxon>
        <taxon>Deinococcus</taxon>
    </lineage>
</organism>
<dbReference type="Gene3D" id="3.40.250.10">
    <property type="entry name" value="Rhodanese-like domain"/>
    <property type="match status" value="1"/>
</dbReference>
<dbReference type="EMBL" id="BMPE01000001">
    <property type="protein sequence ID" value="GGK89472.1"/>
    <property type="molecule type" value="Genomic_DNA"/>
</dbReference>
<evidence type="ECO:0000313" key="3">
    <source>
        <dbReference type="Proteomes" id="UP000604341"/>
    </source>
</evidence>
<name>A0ABQ2FE42_9DEIO</name>
<gene>
    <name evidence="2" type="ORF">GCM10010844_04990</name>
</gene>
<feature type="domain" description="Rhodanese" evidence="1">
    <location>
        <begin position="55"/>
        <end position="148"/>
    </location>
</feature>
<reference evidence="3" key="1">
    <citation type="journal article" date="2019" name="Int. J. Syst. Evol. Microbiol.">
        <title>The Global Catalogue of Microorganisms (GCM) 10K type strain sequencing project: providing services to taxonomists for standard genome sequencing and annotation.</title>
        <authorList>
            <consortium name="The Broad Institute Genomics Platform"/>
            <consortium name="The Broad Institute Genome Sequencing Center for Infectious Disease"/>
            <person name="Wu L."/>
            <person name="Ma J."/>
        </authorList>
    </citation>
    <scope>NUCLEOTIDE SEQUENCE [LARGE SCALE GENOMIC DNA]</scope>
    <source>
        <strain evidence="3">JCM 19173</strain>
    </source>
</reference>